<dbReference type="PANTHER" id="PTHR33383:SF1">
    <property type="entry name" value="MEMBRANE PROTEIN INSERTION EFFICIENCY FACTOR-RELATED"/>
    <property type="match status" value="1"/>
</dbReference>
<comment type="caution">
    <text evidence="2">The sequence shown here is derived from an EMBL/GenBank/DDBJ whole genome shotgun (WGS) entry which is preliminary data.</text>
</comment>
<dbReference type="PROSITE" id="PS51257">
    <property type="entry name" value="PROKAR_LIPOPROTEIN"/>
    <property type="match status" value="1"/>
</dbReference>
<protein>
    <recommendedName>
        <fullName evidence="1">Putative membrane protein insertion efficiency factor</fullName>
    </recommendedName>
</protein>
<gene>
    <name evidence="2" type="primary">yidD</name>
    <name evidence="2" type="ORF">ACK2TP_00300</name>
</gene>
<dbReference type="InterPro" id="IPR002696">
    <property type="entry name" value="Membr_insert_effic_factor_YidD"/>
</dbReference>
<dbReference type="SMART" id="SM01234">
    <property type="entry name" value="Haemolytic"/>
    <property type="match status" value="1"/>
</dbReference>
<organism evidence="2 3">
    <name type="scientific">Terriglobus aquaticus</name>
    <dbReference type="NCBI Taxonomy" id="940139"/>
    <lineage>
        <taxon>Bacteria</taxon>
        <taxon>Pseudomonadati</taxon>
        <taxon>Acidobacteriota</taxon>
        <taxon>Terriglobia</taxon>
        <taxon>Terriglobales</taxon>
        <taxon>Acidobacteriaceae</taxon>
        <taxon>Terriglobus</taxon>
    </lineage>
</organism>
<proteinExistence type="inferred from homology"/>
<dbReference type="Pfam" id="PF01809">
    <property type="entry name" value="YidD"/>
    <property type="match status" value="1"/>
</dbReference>
<comment type="function">
    <text evidence="1">Could be involved in insertion of integral membrane proteins into the membrane.</text>
</comment>
<dbReference type="EMBL" id="JBJYXY010000001">
    <property type="protein sequence ID" value="MFN2974190.1"/>
    <property type="molecule type" value="Genomic_DNA"/>
</dbReference>
<evidence type="ECO:0000313" key="2">
    <source>
        <dbReference type="EMBL" id="MFN2974190.1"/>
    </source>
</evidence>
<dbReference type="Proteomes" id="UP001634747">
    <property type="component" value="Unassembled WGS sequence"/>
</dbReference>
<dbReference type="HAMAP" id="MF_00386">
    <property type="entry name" value="UPF0161_YidD"/>
    <property type="match status" value="1"/>
</dbReference>
<comment type="similarity">
    <text evidence="1">Belongs to the UPF0161 family.</text>
</comment>
<dbReference type="PANTHER" id="PTHR33383">
    <property type="entry name" value="MEMBRANE PROTEIN INSERTION EFFICIENCY FACTOR-RELATED"/>
    <property type="match status" value="1"/>
</dbReference>
<evidence type="ECO:0000313" key="3">
    <source>
        <dbReference type="Proteomes" id="UP001634747"/>
    </source>
</evidence>
<evidence type="ECO:0000256" key="1">
    <source>
        <dbReference type="HAMAP-Rule" id="MF_00386"/>
    </source>
</evidence>
<dbReference type="RefSeq" id="WP_263414238.1">
    <property type="nucleotide sequence ID" value="NZ_BAABBH010000001.1"/>
</dbReference>
<comment type="subcellular location">
    <subcellularLocation>
        <location evidence="1">Cell membrane</location>
        <topology evidence="1">Peripheral membrane protein</topology>
        <orientation evidence="1">Cytoplasmic side</orientation>
    </subcellularLocation>
</comment>
<keyword evidence="1" id="KW-1003">Cell membrane</keyword>
<name>A0ABW9KI95_9BACT</name>
<sequence>MFRALFWVYRHTLSPLLHGFGVGGCRFQPSCSEYAEVAIARFGPWRGGWLALRRLGRCHPFSKGGLDQVPTADRS</sequence>
<accession>A0ABW9KI95</accession>
<reference evidence="2 3" key="1">
    <citation type="submission" date="2024-12" db="EMBL/GenBank/DDBJ databases">
        <authorList>
            <person name="Lee Y."/>
        </authorList>
    </citation>
    <scope>NUCLEOTIDE SEQUENCE [LARGE SCALE GENOMIC DNA]</scope>
    <source>
        <strain evidence="2 3">03SUJ4</strain>
    </source>
</reference>
<keyword evidence="3" id="KW-1185">Reference proteome</keyword>
<keyword evidence="1" id="KW-0472">Membrane</keyword>
<dbReference type="NCBIfam" id="TIGR00278">
    <property type="entry name" value="membrane protein insertion efficiency factor YidD"/>
    <property type="match status" value="1"/>
</dbReference>